<proteinExistence type="predicted"/>
<dbReference type="Proteomes" id="UP001631969">
    <property type="component" value="Unassembled WGS sequence"/>
</dbReference>
<gene>
    <name evidence="1" type="ORF">ACI1P1_07930</name>
</gene>
<dbReference type="EMBL" id="JBJURJ010000004">
    <property type="protein sequence ID" value="MFM9328210.1"/>
    <property type="molecule type" value="Genomic_DNA"/>
</dbReference>
<name>A0ACC7NVX8_9BACL</name>
<reference evidence="1" key="1">
    <citation type="submission" date="2024-12" db="EMBL/GenBank/DDBJ databases">
        <authorList>
            <person name="Wu N."/>
        </authorList>
    </citation>
    <scope>NUCLEOTIDE SEQUENCE</scope>
    <source>
        <strain evidence="1">P15</strain>
    </source>
</reference>
<evidence type="ECO:0000313" key="1">
    <source>
        <dbReference type="EMBL" id="MFM9328210.1"/>
    </source>
</evidence>
<sequence length="119" mass="12763">MDLFRKTSAGFLLPAALAVMLAACGTSGGKTAQPVVDENSTDPNVQAAVELYKKNCLVCHGPQLEGKMANTKMDKVGATLTPDEIKNKILHGGNGMIAYKDRLSEDEIKLLTDWLASKK</sequence>
<organism evidence="1 2">
    <name type="scientific">Paenibacillus mesotrionivorans</name>
    <dbReference type="NCBI Taxonomy" id="3160968"/>
    <lineage>
        <taxon>Bacteria</taxon>
        <taxon>Bacillati</taxon>
        <taxon>Bacillota</taxon>
        <taxon>Bacilli</taxon>
        <taxon>Bacillales</taxon>
        <taxon>Paenibacillaceae</taxon>
        <taxon>Paenibacillus</taxon>
    </lineage>
</organism>
<protein>
    <submittedName>
        <fullName evidence="1">C-type cytochrome</fullName>
    </submittedName>
</protein>
<comment type="caution">
    <text evidence="1">The sequence shown here is derived from an EMBL/GenBank/DDBJ whole genome shotgun (WGS) entry which is preliminary data.</text>
</comment>
<evidence type="ECO:0000313" key="2">
    <source>
        <dbReference type="Proteomes" id="UP001631969"/>
    </source>
</evidence>
<accession>A0ACC7NVX8</accession>
<keyword evidence="2" id="KW-1185">Reference proteome</keyword>